<protein>
    <submittedName>
        <fullName evidence="3">Glycoside hydrolase family 92 protein</fullName>
    </submittedName>
</protein>
<evidence type="ECO:0000256" key="1">
    <source>
        <dbReference type="SAM" id="MobiDB-lite"/>
    </source>
</evidence>
<gene>
    <name evidence="3" type="ORF">K432DRAFT_401823</name>
</gene>
<dbReference type="Gene3D" id="3.30.2080.10">
    <property type="entry name" value="GH92 mannosidase domain"/>
    <property type="match status" value="1"/>
</dbReference>
<dbReference type="PANTHER" id="PTHR12143">
    <property type="entry name" value="PEPTIDE N-GLYCANASE PNGASE -RELATED"/>
    <property type="match status" value="1"/>
</dbReference>
<dbReference type="Proteomes" id="UP000250266">
    <property type="component" value="Unassembled WGS sequence"/>
</dbReference>
<keyword evidence="3" id="KW-0378">Hydrolase</keyword>
<feature type="domain" description="Glycosyl hydrolase family 92" evidence="2">
    <location>
        <begin position="2"/>
        <end position="152"/>
    </location>
</feature>
<feature type="region of interest" description="Disordered" evidence="1">
    <location>
        <begin position="47"/>
        <end position="68"/>
    </location>
</feature>
<dbReference type="InterPro" id="IPR050883">
    <property type="entry name" value="PNGase"/>
</dbReference>
<dbReference type="InterPro" id="IPR012939">
    <property type="entry name" value="Glyco_hydro_92"/>
</dbReference>
<keyword evidence="4" id="KW-1185">Reference proteome</keyword>
<proteinExistence type="predicted"/>
<name>A0A8E2JIL4_9PEZI</name>
<dbReference type="GO" id="GO:0005829">
    <property type="term" value="C:cytosol"/>
    <property type="evidence" value="ECO:0007669"/>
    <property type="project" value="TreeGrafter"/>
</dbReference>
<evidence type="ECO:0000259" key="2">
    <source>
        <dbReference type="Pfam" id="PF07971"/>
    </source>
</evidence>
<dbReference type="AlphaFoldDB" id="A0A8E2JIL4"/>
<dbReference type="EMBL" id="KV744855">
    <property type="protein sequence ID" value="OCK83687.1"/>
    <property type="molecule type" value="Genomic_DNA"/>
</dbReference>
<dbReference type="GO" id="GO:0000224">
    <property type="term" value="F:peptide-N4-(N-acetyl-beta-glucosaminyl)asparagine amidase activity"/>
    <property type="evidence" value="ECO:0007669"/>
    <property type="project" value="TreeGrafter"/>
</dbReference>
<dbReference type="GO" id="GO:0005634">
    <property type="term" value="C:nucleus"/>
    <property type="evidence" value="ECO:0007669"/>
    <property type="project" value="TreeGrafter"/>
</dbReference>
<dbReference type="Pfam" id="PF07971">
    <property type="entry name" value="Glyco_hydro_92"/>
    <property type="match status" value="1"/>
</dbReference>
<dbReference type="PANTHER" id="PTHR12143:SF38">
    <property type="entry name" value="ALPHA-1,2-MANNOSIDASE FAMILY PROTEIN (AFU_ORTHOLOGUE AFUA_5G10520)"/>
    <property type="match status" value="1"/>
</dbReference>
<accession>A0A8E2JIL4</accession>
<evidence type="ECO:0000313" key="3">
    <source>
        <dbReference type="EMBL" id="OCK83687.1"/>
    </source>
</evidence>
<dbReference type="OrthoDB" id="4451618at2759"/>
<organism evidence="3 4">
    <name type="scientific">Lepidopterella palustris CBS 459.81</name>
    <dbReference type="NCBI Taxonomy" id="1314670"/>
    <lineage>
        <taxon>Eukaryota</taxon>
        <taxon>Fungi</taxon>
        <taxon>Dikarya</taxon>
        <taxon>Ascomycota</taxon>
        <taxon>Pezizomycotina</taxon>
        <taxon>Dothideomycetes</taxon>
        <taxon>Pleosporomycetidae</taxon>
        <taxon>Mytilinidiales</taxon>
        <taxon>Argynnaceae</taxon>
        <taxon>Lepidopterella</taxon>
    </lineage>
</organism>
<evidence type="ECO:0000313" key="4">
    <source>
        <dbReference type="Proteomes" id="UP000250266"/>
    </source>
</evidence>
<reference evidence="3 4" key="1">
    <citation type="journal article" date="2016" name="Nat. Commun.">
        <title>Ectomycorrhizal ecology is imprinted in the genome of the dominant symbiotic fungus Cenococcum geophilum.</title>
        <authorList>
            <consortium name="DOE Joint Genome Institute"/>
            <person name="Peter M."/>
            <person name="Kohler A."/>
            <person name="Ohm R.A."/>
            <person name="Kuo A."/>
            <person name="Krutzmann J."/>
            <person name="Morin E."/>
            <person name="Arend M."/>
            <person name="Barry K.W."/>
            <person name="Binder M."/>
            <person name="Choi C."/>
            <person name="Clum A."/>
            <person name="Copeland A."/>
            <person name="Grisel N."/>
            <person name="Haridas S."/>
            <person name="Kipfer T."/>
            <person name="LaButti K."/>
            <person name="Lindquist E."/>
            <person name="Lipzen A."/>
            <person name="Maire R."/>
            <person name="Meier B."/>
            <person name="Mihaltcheva S."/>
            <person name="Molinier V."/>
            <person name="Murat C."/>
            <person name="Poggeler S."/>
            <person name="Quandt C.A."/>
            <person name="Sperisen C."/>
            <person name="Tritt A."/>
            <person name="Tisserant E."/>
            <person name="Crous P.W."/>
            <person name="Henrissat B."/>
            <person name="Nehls U."/>
            <person name="Egli S."/>
            <person name="Spatafora J.W."/>
            <person name="Grigoriev I.V."/>
            <person name="Martin F.M."/>
        </authorList>
    </citation>
    <scope>NUCLEOTIDE SEQUENCE [LARGE SCALE GENOMIC DNA]</scope>
    <source>
        <strain evidence="3 4">CBS 459.81</strain>
    </source>
</reference>
<dbReference type="GO" id="GO:0006516">
    <property type="term" value="P:glycoprotein catabolic process"/>
    <property type="evidence" value="ECO:0007669"/>
    <property type="project" value="TreeGrafter"/>
</dbReference>
<sequence length="159" mass="17206">MGTLISFMGGPAKTETRLDKIFIPDLKTTGLCKAVSIQPSPIPAIQEHDAKSRSRGEHYAPGPPGLLGGSDTGANDSWLIWNMLGFYPVPIRSVYLLLSPWCNISMSVGENATLSIAADGLSNTPCYVQGVKVNGEAWNQCWVSHDDLVGNGGKWWWSD</sequence>
<feature type="compositionally biased region" description="Basic and acidic residues" evidence="1">
    <location>
        <begin position="47"/>
        <end position="58"/>
    </location>
</feature>